<dbReference type="Pfam" id="PF05761">
    <property type="entry name" value="5_nucleotid"/>
    <property type="match status" value="1"/>
</dbReference>
<dbReference type="InterPro" id="IPR036412">
    <property type="entry name" value="HAD-like_sf"/>
</dbReference>
<gene>
    <name evidence="7" type="ORF">AMPC_06720</name>
</gene>
<dbReference type="InterPro" id="IPR023214">
    <property type="entry name" value="HAD_sf"/>
</dbReference>
<evidence type="ECO:0000256" key="1">
    <source>
        <dbReference type="ARBA" id="ARBA00009589"/>
    </source>
</evidence>
<dbReference type="Gene3D" id="3.40.50.1000">
    <property type="entry name" value="HAD superfamily/HAD-like"/>
    <property type="match status" value="1"/>
</dbReference>
<dbReference type="PIRSF" id="PIRSF017434">
    <property type="entry name" value="Purine_5'-nucleotidase"/>
    <property type="match status" value="1"/>
</dbReference>
<sequence>MATPPAPLDATASPGRAYDDPELQALLARPHPGHREVPRARQIFVNRNLRMDKVELVGFDMDYTLAIYQLRHLEELAFELTLARMVSQLGYPPAVGSIRYDAEFVIRGLVMDKQTGNIFKMDRHNHCGRCYHGRRPLPHEEMRRLYRDEKIHLSLPRFAWIDTLFALPEAALFAEIIELLEGQGQRVDYGKLYEDIRESIDTVHRDGTLKEIVKRDLARYLVKDLELGPALHKLRSGGKKLFLLTNSLADYTDAVMTHILDGVLPEYPSWRNYFDVVITGAGKPGFFADRRPLFEVGPDLARAGEARSLERGRLYEGGDLATFEKLVGIGGDRVLYVGDHIYGDILRTKRSSLWRTCMIVQELEPELAWLERNEAGLAELGRLEELRARVDDELSLHRTGLNALDRRLDREALPPGAREELDAERRQLKHELEQLRHAVRDANARIEALQGQIEEGYNRYWGLTFKEGNENSRFGEQIEDYACLYTSRVSNFVFYSPMQYFRSLRAAMPHERQGHRLNPYGDEHAPAVAGSRPSKWSKASR</sequence>
<evidence type="ECO:0000256" key="2">
    <source>
        <dbReference type="ARBA" id="ARBA00022723"/>
    </source>
</evidence>
<reference evidence="8" key="1">
    <citation type="journal article" date="2022" name="Int. J. Syst. Evol. Microbiol.">
        <title>Anaeromyxobacter oryzae sp. nov., Anaeromyxobacter diazotrophicus sp. nov. and Anaeromyxobacter paludicola sp. nov., isolated from paddy soils.</title>
        <authorList>
            <person name="Itoh H."/>
            <person name="Xu Z."/>
            <person name="Mise K."/>
            <person name="Masuda Y."/>
            <person name="Ushijima N."/>
            <person name="Hayakawa C."/>
            <person name="Shiratori Y."/>
            <person name="Senoo K."/>
        </authorList>
    </citation>
    <scope>NUCLEOTIDE SEQUENCE [LARGE SCALE GENOMIC DNA]</scope>
    <source>
        <strain evidence="8">Red630</strain>
    </source>
</reference>
<keyword evidence="8" id="KW-1185">Reference proteome</keyword>
<evidence type="ECO:0000313" key="8">
    <source>
        <dbReference type="Proteomes" id="UP001162734"/>
    </source>
</evidence>
<evidence type="ECO:0000256" key="5">
    <source>
        <dbReference type="SAM" id="Coils"/>
    </source>
</evidence>
<name>A0ABN6N6D8_9BACT</name>
<dbReference type="InterPro" id="IPR008380">
    <property type="entry name" value="HAD-SF_hydro_IG_5-nucl"/>
</dbReference>
<dbReference type="Proteomes" id="UP001162734">
    <property type="component" value="Chromosome"/>
</dbReference>
<dbReference type="PANTHER" id="PTHR12103:SF15">
    <property type="entry name" value="CYTOSOLIC PURINE 5'-NUCLEOTIDASE"/>
    <property type="match status" value="1"/>
</dbReference>
<proteinExistence type="inferred from homology"/>
<protein>
    <submittedName>
        <fullName evidence="7">5' nucleotidase</fullName>
    </submittedName>
</protein>
<comment type="similarity">
    <text evidence="1">Belongs to the 5'(3')-deoxyribonucleotidase family.</text>
</comment>
<dbReference type="NCBIfam" id="TIGR02244">
    <property type="entry name" value="HAD-IG-Ncltidse"/>
    <property type="match status" value="1"/>
</dbReference>
<dbReference type="EMBL" id="AP025592">
    <property type="protein sequence ID" value="BDG07559.1"/>
    <property type="molecule type" value="Genomic_DNA"/>
</dbReference>
<evidence type="ECO:0000256" key="6">
    <source>
        <dbReference type="SAM" id="MobiDB-lite"/>
    </source>
</evidence>
<keyword evidence="4" id="KW-0460">Magnesium</keyword>
<dbReference type="PANTHER" id="PTHR12103">
    <property type="entry name" value="5'-NUCLEOTIDASE DOMAIN-CONTAINING"/>
    <property type="match status" value="1"/>
</dbReference>
<dbReference type="RefSeq" id="WP_248344343.1">
    <property type="nucleotide sequence ID" value="NZ_AP025592.1"/>
</dbReference>
<evidence type="ECO:0000256" key="3">
    <source>
        <dbReference type="ARBA" id="ARBA00022801"/>
    </source>
</evidence>
<dbReference type="SUPFAM" id="SSF56784">
    <property type="entry name" value="HAD-like"/>
    <property type="match status" value="1"/>
</dbReference>
<accession>A0ABN6N6D8</accession>
<keyword evidence="3" id="KW-0378">Hydrolase</keyword>
<feature type="region of interest" description="Disordered" evidence="6">
    <location>
        <begin position="514"/>
        <end position="541"/>
    </location>
</feature>
<evidence type="ECO:0000313" key="7">
    <source>
        <dbReference type="EMBL" id="BDG07559.1"/>
    </source>
</evidence>
<feature type="coiled-coil region" evidence="5">
    <location>
        <begin position="418"/>
        <end position="459"/>
    </location>
</feature>
<evidence type="ECO:0000256" key="4">
    <source>
        <dbReference type="ARBA" id="ARBA00022842"/>
    </source>
</evidence>
<keyword evidence="5" id="KW-0175">Coiled coil</keyword>
<organism evidence="7 8">
    <name type="scientific">Anaeromyxobacter paludicola</name>
    <dbReference type="NCBI Taxonomy" id="2918171"/>
    <lineage>
        <taxon>Bacteria</taxon>
        <taxon>Pseudomonadati</taxon>
        <taxon>Myxococcota</taxon>
        <taxon>Myxococcia</taxon>
        <taxon>Myxococcales</taxon>
        <taxon>Cystobacterineae</taxon>
        <taxon>Anaeromyxobacteraceae</taxon>
        <taxon>Anaeromyxobacter</taxon>
    </lineage>
</organism>
<keyword evidence="2" id="KW-0479">Metal-binding</keyword>
<dbReference type="InterPro" id="IPR016695">
    <property type="entry name" value="Pur_nucleotidase"/>
</dbReference>